<evidence type="ECO:0008006" key="5">
    <source>
        <dbReference type="Google" id="ProtNLM"/>
    </source>
</evidence>
<gene>
    <name evidence="3" type="ORF">DPBNPPHM_01468</name>
</gene>
<evidence type="ECO:0000256" key="1">
    <source>
        <dbReference type="SAM" id="MobiDB-lite"/>
    </source>
</evidence>
<feature type="compositionally biased region" description="Low complexity" evidence="1">
    <location>
        <begin position="23"/>
        <end position="34"/>
    </location>
</feature>
<evidence type="ECO:0000313" key="4">
    <source>
        <dbReference type="Proteomes" id="UP000434580"/>
    </source>
</evidence>
<proteinExistence type="predicted"/>
<accession>A0A5S9Q500</accession>
<sequence>MRLLIVGLFVAVMLSGCGGGSSSSGSDSPDSNNTGGAGGGGGNKQISIPDSAVKPGSQGANVPVSINDLGSDDPIYFSVVGAAVESGDVEVTPSSAVLLPTDGEAALLLKVAERGLTDVVDVTVEFSTADNKVVKATFEVAPN</sequence>
<dbReference type="EMBL" id="CACSII010000016">
    <property type="protein sequence ID" value="CAA0111267.1"/>
    <property type="molecule type" value="Genomic_DNA"/>
</dbReference>
<feature type="signal peptide" evidence="2">
    <location>
        <begin position="1"/>
        <end position="18"/>
    </location>
</feature>
<organism evidence="3 4">
    <name type="scientific">BD1-7 clade bacterium</name>
    <dbReference type="NCBI Taxonomy" id="2029982"/>
    <lineage>
        <taxon>Bacteria</taxon>
        <taxon>Pseudomonadati</taxon>
        <taxon>Pseudomonadota</taxon>
        <taxon>Gammaproteobacteria</taxon>
        <taxon>Cellvibrionales</taxon>
        <taxon>Spongiibacteraceae</taxon>
        <taxon>BD1-7 clade</taxon>
    </lineage>
</organism>
<feature type="chain" id="PRO_5030138092" description="Lipoprotein" evidence="2">
    <location>
        <begin position="19"/>
        <end position="143"/>
    </location>
</feature>
<evidence type="ECO:0000313" key="3">
    <source>
        <dbReference type="EMBL" id="CAA0111267.1"/>
    </source>
</evidence>
<dbReference type="Proteomes" id="UP000434580">
    <property type="component" value="Unassembled WGS sequence"/>
</dbReference>
<evidence type="ECO:0000256" key="2">
    <source>
        <dbReference type="SAM" id="SignalP"/>
    </source>
</evidence>
<protein>
    <recommendedName>
        <fullName evidence="5">Lipoprotein</fullName>
    </recommendedName>
</protein>
<reference evidence="3 4" key="1">
    <citation type="submission" date="2019-11" db="EMBL/GenBank/DDBJ databases">
        <authorList>
            <person name="Holert J."/>
        </authorList>
    </citation>
    <scope>NUCLEOTIDE SEQUENCE [LARGE SCALE GENOMIC DNA]</scope>
    <source>
        <strain evidence="3">BC5_2</strain>
    </source>
</reference>
<dbReference type="AlphaFoldDB" id="A0A5S9Q500"/>
<feature type="region of interest" description="Disordered" evidence="1">
    <location>
        <begin position="20"/>
        <end position="64"/>
    </location>
</feature>
<name>A0A5S9Q500_9GAMM</name>
<keyword evidence="2" id="KW-0732">Signal</keyword>
<dbReference type="PROSITE" id="PS51257">
    <property type="entry name" value="PROKAR_LIPOPROTEIN"/>
    <property type="match status" value="1"/>
</dbReference>